<dbReference type="OrthoDB" id="690405at2759"/>
<protein>
    <submittedName>
        <fullName evidence="1">Uncharacterized protein</fullName>
    </submittedName>
</protein>
<reference evidence="2" key="1">
    <citation type="journal article" date="2019" name="Nat. Commun.">
        <title>The genome of broomcorn millet.</title>
        <authorList>
            <person name="Zou C."/>
            <person name="Miki D."/>
            <person name="Li D."/>
            <person name="Tang Q."/>
            <person name="Xiao L."/>
            <person name="Rajput S."/>
            <person name="Deng P."/>
            <person name="Jia W."/>
            <person name="Huang R."/>
            <person name="Zhang M."/>
            <person name="Sun Y."/>
            <person name="Hu J."/>
            <person name="Fu X."/>
            <person name="Schnable P.S."/>
            <person name="Li F."/>
            <person name="Zhang H."/>
            <person name="Feng B."/>
            <person name="Zhu X."/>
            <person name="Liu R."/>
            <person name="Schnable J.C."/>
            <person name="Zhu J.-K."/>
            <person name="Zhang H."/>
        </authorList>
    </citation>
    <scope>NUCLEOTIDE SEQUENCE [LARGE SCALE GENOMIC DNA]</scope>
</reference>
<dbReference type="AlphaFoldDB" id="A0A3L6SMZ6"/>
<proteinExistence type="predicted"/>
<accession>A0A3L6SMZ6</accession>
<gene>
    <name evidence="1" type="ORF">C2845_PM07G10120</name>
</gene>
<name>A0A3L6SMZ6_PANMI</name>
<keyword evidence="2" id="KW-1185">Reference proteome</keyword>
<sequence>MGDLYDLFNVDALDVSLLRCFTLAFNVHCKAMKVDNNSGLQHVTKFPVEFEVRTNTLSQEELHATHEKIANFLMNQVISEKGEFH</sequence>
<organism evidence="1 2">
    <name type="scientific">Panicum miliaceum</name>
    <name type="common">Proso millet</name>
    <name type="synonym">Broomcorn millet</name>
    <dbReference type="NCBI Taxonomy" id="4540"/>
    <lineage>
        <taxon>Eukaryota</taxon>
        <taxon>Viridiplantae</taxon>
        <taxon>Streptophyta</taxon>
        <taxon>Embryophyta</taxon>
        <taxon>Tracheophyta</taxon>
        <taxon>Spermatophyta</taxon>
        <taxon>Magnoliopsida</taxon>
        <taxon>Liliopsida</taxon>
        <taxon>Poales</taxon>
        <taxon>Poaceae</taxon>
        <taxon>PACMAD clade</taxon>
        <taxon>Panicoideae</taxon>
        <taxon>Panicodae</taxon>
        <taxon>Paniceae</taxon>
        <taxon>Panicinae</taxon>
        <taxon>Panicum</taxon>
        <taxon>Panicum sect. Panicum</taxon>
    </lineage>
</organism>
<evidence type="ECO:0000313" key="2">
    <source>
        <dbReference type="Proteomes" id="UP000275267"/>
    </source>
</evidence>
<comment type="caution">
    <text evidence="1">The sequence shown here is derived from an EMBL/GenBank/DDBJ whole genome shotgun (WGS) entry which is preliminary data.</text>
</comment>
<evidence type="ECO:0000313" key="1">
    <source>
        <dbReference type="EMBL" id="RLN22907.1"/>
    </source>
</evidence>
<dbReference type="EMBL" id="PQIB02000004">
    <property type="protein sequence ID" value="RLN22907.1"/>
    <property type="molecule type" value="Genomic_DNA"/>
</dbReference>
<dbReference type="Proteomes" id="UP000275267">
    <property type="component" value="Unassembled WGS sequence"/>
</dbReference>